<gene>
    <name evidence="1" type="ORF">HO173_007364</name>
</gene>
<evidence type="ECO:0000313" key="2">
    <source>
        <dbReference type="Proteomes" id="UP000578531"/>
    </source>
</evidence>
<dbReference type="AlphaFoldDB" id="A0A8H6FT74"/>
<protein>
    <submittedName>
        <fullName evidence="1">Uncharacterized protein</fullName>
    </submittedName>
</protein>
<dbReference type="OrthoDB" id="5501759at2759"/>
<dbReference type="GeneID" id="59289021"/>
<name>A0A8H6FT74_9LECA</name>
<proteinExistence type="predicted"/>
<dbReference type="EMBL" id="JACCJC010000030">
    <property type="protein sequence ID" value="KAF6234331.1"/>
    <property type="molecule type" value="Genomic_DNA"/>
</dbReference>
<dbReference type="Proteomes" id="UP000578531">
    <property type="component" value="Unassembled WGS sequence"/>
</dbReference>
<reference evidence="1 2" key="1">
    <citation type="journal article" date="2020" name="Genomics">
        <title>Complete, high-quality genomes from long-read metagenomic sequencing of two wolf lichen thalli reveals enigmatic genome architecture.</title>
        <authorList>
            <person name="McKenzie S.K."/>
            <person name="Walston R.F."/>
            <person name="Allen J.L."/>
        </authorList>
    </citation>
    <scope>NUCLEOTIDE SEQUENCE [LARGE SCALE GENOMIC DNA]</scope>
    <source>
        <strain evidence="1">WasteWater2</strain>
    </source>
</reference>
<evidence type="ECO:0000313" key="1">
    <source>
        <dbReference type="EMBL" id="KAF6234331.1"/>
    </source>
</evidence>
<keyword evidence="2" id="KW-1185">Reference proteome</keyword>
<dbReference type="RefSeq" id="XP_037163728.1">
    <property type="nucleotide sequence ID" value="XM_037309268.1"/>
</dbReference>
<organism evidence="1 2">
    <name type="scientific">Letharia columbiana</name>
    <dbReference type="NCBI Taxonomy" id="112416"/>
    <lineage>
        <taxon>Eukaryota</taxon>
        <taxon>Fungi</taxon>
        <taxon>Dikarya</taxon>
        <taxon>Ascomycota</taxon>
        <taxon>Pezizomycotina</taxon>
        <taxon>Lecanoromycetes</taxon>
        <taxon>OSLEUM clade</taxon>
        <taxon>Lecanoromycetidae</taxon>
        <taxon>Lecanorales</taxon>
        <taxon>Lecanorineae</taxon>
        <taxon>Parmeliaceae</taxon>
        <taxon>Letharia</taxon>
    </lineage>
</organism>
<accession>A0A8H6FT74</accession>
<comment type="caution">
    <text evidence="1">The sequence shown here is derived from an EMBL/GenBank/DDBJ whole genome shotgun (WGS) entry which is preliminary data.</text>
</comment>
<sequence>MVGIFNPTAVFLQHVKATVEVMMKEQMAGFVNRMREEPEKLVESYEKEHPIQLRQTILPPPGPAPAPAAPTFTVLDKNRSLWLIRAALDQVLQVFQITYHSRIFRNNADIFPLFDYRKAYHQHNPSVYCCQSKGLTTTLDLHDEDILVIIPLYQTGSASMSAIPPGGGELITIEWSMGKLFLVVGAKANLLVSGLGQLVFIILRWSQVTSIQQR</sequence>